<proteinExistence type="inferred from homology"/>
<keyword evidence="6 7" id="KW-0472">Membrane</keyword>
<gene>
    <name evidence="8" type="ORF">A3770_04p30080</name>
</gene>
<evidence type="ECO:0000256" key="3">
    <source>
        <dbReference type="ARBA" id="ARBA00022692"/>
    </source>
</evidence>
<sequence length="112" mass="12512">MARVVIENVDGEGLRRSKARALSRKLCVAGLFGVPFFWVVHLWYFWPEVRKPRGDAYIKRNAVGTMAAFSVVMLALVVWMFVYHVGGKGLLGDAFERLNISNVDLDALLQGG</sequence>
<name>A0A5B8MMG5_9CHLO</name>
<dbReference type="EMBL" id="CP031037">
    <property type="protein sequence ID" value="QDZ20490.1"/>
    <property type="molecule type" value="Genomic_DNA"/>
</dbReference>
<dbReference type="PANTHER" id="PTHR16318">
    <property type="entry name" value="GAMMA-SECRETASE SUBUNIT PEN-2"/>
    <property type="match status" value="1"/>
</dbReference>
<dbReference type="GO" id="GO:0007219">
    <property type="term" value="P:Notch signaling pathway"/>
    <property type="evidence" value="ECO:0007669"/>
    <property type="project" value="UniProtKB-KW"/>
</dbReference>
<evidence type="ECO:0000313" key="9">
    <source>
        <dbReference type="Proteomes" id="UP000316726"/>
    </source>
</evidence>
<feature type="transmembrane region" description="Helical" evidence="7">
    <location>
        <begin position="66"/>
        <end position="85"/>
    </location>
</feature>
<evidence type="ECO:0000256" key="5">
    <source>
        <dbReference type="ARBA" id="ARBA00022989"/>
    </source>
</evidence>
<evidence type="ECO:0000256" key="1">
    <source>
        <dbReference type="ARBA" id="ARBA00004141"/>
    </source>
</evidence>
<organism evidence="8 9">
    <name type="scientific">Chloropicon primus</name>
    <dbReference type="NCBI Taxonomy" id="1764295"/>
    <lineage>
        <taxon>Eukaryota</taxon>
        <taxon>Viridiplantae</taxon>
        <taxon>Chlorophyta</taxon>
        <taxon>Chloropicophyceae</taxon>
        <taxon>Chloropicales</taxon>
        <taxon>Chloropicaceae</taxon>
        <taxon>Chloropicon</taxon>
    </lineage>
</organism>
<comment type="subcellular location">
    <subcellularLocation>
        <location evidence="1">Membrane</location>
        <topology evidence="1">Multi-pass membrane protein</topology>
    </subcellularLocation>
</comment>
<reference evidence="8 9" key="1">
    <citation type="submission" date="2018-07" db="EMBL/GenBank/DDBJ databases">
        <title>The complete nuclear genome of the prasinophyte Chloropicon primus (CCMP1205).</title>
        <authorList>
            <person name="Pombert J.-F."/>
            <person name="Otis C."/>
            <person name="Turmel M."/>
            <person name="Lemieux C."/>
        </authorList>
    </citation>
    <scope>NUCLEOTIDE SEQUENCE [LARGE SCALE GENOMIC DNA]</scope>
    <source>
        <strain evidence="8 9">CCMP1205</strain>
    </source>
</reference>
<evidence type="ECO:0000256" key="7">
    <source>
        <dbReference type="SAM" id="Phobius"/>
    </source>
</evidence>
<dbReference type="InterPro" id="IPR019379">
    <property type="entry name" value="Gamma_Secretase_Asp_P_PEN2"/>
</dbReference>
<dbReference type="STRING" id="1764295.A0A5B8MMG5"/>
<accession>A0A5B8MMG5</accession>
<keyword evidence="3 7" id="KW-0812">Transmembrane</keyword>
<evidence type="ECO:0000256" key="4">
    <source>
        <dbReference type="ARBA" id="ARBA00022976"/>
    </source>
</evidence>
<dbReference type="Proteomes" id="UP000316726">
    <property type="component" value="Chromosome 4"/>
</dbReference>
<keyword evidence="9" id="KW-1185">Reference proteome</keyword>
<dbReference type="PANTHER" id="PTHR16318:SF0">
    <property type="entry name" value="GAMMA-SECRETASE SUBUNIT PEN-2"/>
    <property type="match status" value="1"/>
</dbReference>
<keyword evidence="4" id="KW-0914">Notch signaling pathway</keyword>
<dbReference type="GO" id="GO:0070765">
    <property type="term" value="C:gamma-secretase complex"/>
    <property type="evidence" value="ECO:0007669"/>
    <property type="project" value="TreeGrafter"/>
</dbReference>
<dbReference type="AlphaFoldDB" id="A0A5B8MMG5"/>
<comment type="similarity">
    <text evidence="2">Belongs to the PEN-2 family.</text>
</comment>
<feature type="transmembrane region" description="Helical" evidence="7">
    <location>
        <begin position="26"/>
        <end position="46"/>
    </location>
</feature>
<protein>
    <submittedName>
        <fullName evidence="8">Presenilin enhancer 2</fullName>
    </submittedName>
</protein>
<keyword evidence="5 7" id="KW-1133">Transmembrane helix</keyword>
<evidence type="ECO:0000256" key="6">
    <source>
        <dbReference type="ARBA" id="ARBA00023136"/>
    </source>
</evidence>
<evidence type="ECO:0000313" key="8">
    <source>
        <dbReference type="EMBL" id="QDZ20490.1"/>
    </source>
</evidence>
<dbReference type="Pfam" id="PF10251">
    <property type="entry name" value="PEN-2"/>
    <property type="match status" value="1"/>
</dbReference>
<evidence type="ECO:0000256" key="2">
    <source>
        <dbReference type="ARBA" id="ARBA00009607"/>
    </source>
</evidence>